<protein>
    <submittedName>
        <fullName evidence="2">Uncharacterized protein</fullName>
    </submittedName>
</protein>
<feature type="region of interest" description="Disordered" evidence="1">
    <location>
        <begin position="322"/>
        <end position="354"/>
    </location>
</feature>
<organism evidence="2 3">
    <name type="scientific">Delitschia confertaspora ATCC 74209</name>
    <dbReference type="NCBI Taxonomy" id="1513339"/>
    <lineage>
        <taxon>Eukaryota</taxon>
        <taxon>Fungi</taxon>
        <taxon>Dikarya</taxon>
        <taxon>Ascomycota</taxon>
        <taxon>Pezizomycotina</taxon>
        <taxon>Dothideomycetes</taxon>
        <taxon>Pleosporomycetidae</taxon>
        <taxon>Pleosporales</taxon>
        <taxon>Delitschiaceae</taxon>
        <taxon>Delitschia</taxon>
    </lineage>
</organism>
<feature type="compositionally biased region" description="Polar residues" evidence="1">
    <location>
        <begin position="104"/>
        <end position="120"/>
    </location>
</feature>
<dbReference type="Proteomes" id="UP000799536">
    <property type="component" value="Unassembled WGS sequence"/>
</dbReference>
<feature type="compositionally biased region" description="Polar residues" evidence="1">
    <location>
        <begin position="265"/>
        <end position="288"/>
    </location>
</feature>
<evidence type="ECO:0000313" key="3">
    <source>
        <dbReference type="Proteomes" id="UP000799536"/>
    </source>
</evidence>
<feature type="region of interest" description="Disordered" evidence="1">
    <location>
        <begin position="42"/>
        <end position="120"/>
    </location>
</feature>
<feature type="region of interest" description="Disordered" evidence="1">
    <location>
        <begin position="236"/>
        <end position="310"/>
    </location>
</feature>
<evidence type="ECO:0000313" key="2">
    <source>
        <dbReference type="EMBL" id="KAF2204872.1"/>
    </source>
</evidence>
<reference evidence="2" key="1">
    <citation type="journal article" date="2020" name="Stud. Mycol.">
        <title>101 Dothideomycetes genomes: a test case for predicting lifestyles and emergence of pathogens.</title>
        <authorList>
            <person name="Haridas S."/>
            <person name="Albert R."/>
            <person name="Binder M."/>
            <person name="Bloem J."/>
            <person name="Labutti K."/>
            <person name="Salamov A."/>
            <person name="Andreopoulos B."/>
            <person name="Baker S."/>
            <person name="Barry K."/>
            <person name="Bills G."/>
            <person name="Bluhm B."/>
            <person name="Cannon C."/>
            <person name="Castanera R."/>
            <person name="Culley D."/>
            <person name="Daum C."/>
            <person name="Ezra D."/>
            <person name="Gonzalez J."/>
            <person name="Henrissat B."/>
            <person name="Kuo A."/>
            <person name="Liang C."/>
            <person name="Lipzen A."/>
            <person name="Lutzoni F."/>
            <person name="Magnuson J."/>
            <person name="Mondo S."/>
            <person name="Nolan M."/>
            <person name="Ohm R."/>
            <person name="Pangilinan J."/>
            <person name="Park H.-J."/>
            <person name="Ramirez L."/>
            <person name="Alfaro M."/>
            <person name="Sun H."/>
            <person name="Tritt A."/>
            <person name="Yoshinaga Y."/>
            <person name="Zwiers L.-H."/>
            <person name="Turgeon B."/>
            <person name="Goodwin S."/>
            <person name="Spatafora J."/>
            <person name="Crous P."/>
            <person name="Grigoriev I."/>
        </authorList>
    </citation>
    <scope>NUCLEOTIDE SEQUENCE</scope>
    <source>
        <strain evidence="2">ATCC 74209</strain>
    </source>
</reference>
<evidence type="ECO:0000256" key="1">
    <source>
        <dbReference type="SAM" id="MobiDB-lite"/>
    </source>
</evidence>
<gene>
    <name evidence="2" type="ORF">GQ43DRAFT_110514</name>
</gene>
<dbReference type="EMBL" id="ML993867">
    <property type="protein sequence ID" value="KAF2204872.1"/>
    <property type="molecule type" value="Genomic_DNA"/>
</dbReference>
<name>A0A9P4JT71_9PLEO</name>
<keyword evidence="3" id="KW-1185">Reference proteome</keyword>
<accession>A0A9P4JT71</accession>
<feature type="region of interest" description="Disordered" evidence="1">
    <location>
        <begin position="499"/>
        <end position="528"/>
    </location>
</feature>
<comment type="caution">
    <text evidence="2">The sequence shown here is derived from an EMBL/GenBank/DDBJ whole genome shotgun (WGS) entry which is preliminary data.</text>
</comment>
<dbReference type="AlphaFoldDB" id="A0A9P4JT71"/>
<proteinExistence type="predicted"/>
<sequence>MTKTCDMNDDGLKNILTGLQAEMPNLRRFPVPAPSLTARRFASSENRRAAQWSSTVPGYTTIGAPPLKKGMRLSSLPPHPSKLGPSTLPNDHRADKSGLVPSMAPTTDRPSQSRDNSTDWEFSSDVRNYLKAHPEVVEGSRPPALTSSSRVAFKRATTKEKMDGIFGWNWKSCAGPEGPDQYSHWVPITAASPTAGVSDRRQLVPHSGTPTSVSAGHKESPVAIVADFFDKNRDTVEGSSVVPTHGPDTPSLNAWAPSPLGGRRSNLSPSPTNNRSDIHNISSRMPQRSSPPNPACNPYYNGPLGGHRADSLRSIDRRYTANPLGSDASLKKFNQEPEPPSPARNPNYRGPPEGYSKDYLLSFKNIYTEKLPGWDEMLKELHNEAPSGLNVPEVVVSGPSPQISHAVPVESPPSPAINSLHSVTFRGPFYGHHGASFSDPFIDRHSQTPPSRYPQTVPCPSGAPYSPAALYPPYSRPTRPSRLPLFMDNEYLTHLAIHNTRPGRPDRPTPPLHTSSNTPPSPSPLNNPTFFEHVAAASLGTGCDVDQPFPRLALPVAHRFLARPPHRGVPPQVQMMLESRIPARDAWIRRKATEIATAGRECRAAETVYQNSGSLEDYQIWQERKRRVVEMTDLEGILVERRALFMSQDWRVMRDSRGNVLRGFEAVFERTIAQQHMQA</sequence>